<reference evidence="3" key="1">
    <citation type="journal article" date="2014" name="Science">
        <title>The coffee genome provides insight into the convergent evolution of caffeine biosynthesis.</title>
        <authorList>
            <person name="Denoeud F."/>
            <person name="Carretero-Paulet L."/>
            <person name="Dereeper A."/>
            <person name="Droc G."/>
            <person name="Guyot R."/>
            <person name="Pietrella M."/>
            <person name="Zheng C."/>
            <person name="Alberti A."/>
            <person name="Anthony F."/>
            <person name="Aprea G."/>
            <person name="Aury J.M."/>
            <person name="Bento P."/>
            <person name="Bernard M."/>
            <person name="Bocs S."/>
            <person name="Campa C."/>
            <person name="Cenci A."/>
            <person name="Combes M.C."/>
            <person name="Crouzillat D."/>
            <person name="Da Silva C."/>
            <person name="Daddiego L."/>
            <person name="De Bellis F."/>
            <person name="Dussert S."/>
            <person name="Garsmeur O."/>
            <person name="Gayraud T."/>
            <person name="Guignon V."/>
            <person name="Jahn K."/>
            <person name="Jamilloux V."/>
            <person name="Joet T."/>
            <person name="Labadie K."/>
            <person name="Lan T."/>
            <person name="Leclercq J."/>
            <person name="Lepelley M."/>
            <person name="Leroy T."/>
            <person name="Li L.T."/>
            <person name="Librado P."/>
            <person name="Lopez L."/>
            <person name="Munoz A."/>
            <person name="Noel B."/>
            <person name="Pallavicini A."/>
            <person name="Perrotta G."/>
            <person name="Poncet V."/>
            <person name="Pot D."/>
            <person name="Priyono X."/>
            <person name="Rigoreau M."/>
            <person name="Rouard M."/>
            <person name="Rozas J."/>
            <person name="Tranchant-Dubreuil C."/>
            <person name="VanBuren R."/>
            <person name="Zhang Q."/>
            <person name="Andrade A.C."/>
            <person name="Argout X."/>
            <person name="Bertrand B."/>
            <person name="de Kochko A."/>
            <person name="Graziosi G."/>
            <person name="Henry R.J."/>
            <person name="Jayarama X."/>
            <person name="Ming R."/>
            <person name="Nagai C."/>
            <person name="Rounsley S."/>
            <person name="Sankoff D."/>
            <person name="Giuliano G."/>
            <person name="Albert V.A."/>
            <person name="Wincker P."/>
            <person name="Lashermes P."/>
        </authorList>
    </citation>
    <scope>NUCLEOTIDE SEQUENCE [LARGE SCALE GENOMIC DNA]</scope>
    <source>
        <strain evidence="3">cv. DH200-94</strain>
    </source>
</reference>
<evidence type="ECO:0008006" key="4">
    <source>
        <dbReference type="Google" id="ProtNLM"/>
    </source>
</evidence>
<organism evidence="2 3">
    <name type="scientific">Coffea canephora</name>
    <name type="common">Robusta coffee</name>
    <dbReference type="NCBI Taxonomy" id="49390"/>
    <lineage>
        <taxon>Eukaryota</taxon>
        <taxon>Viridiplantae</taxon>
        <taxon>Streptophyta</taxon>
        <taxon>Embryophyta</taxon>
        <taxon>Tracheophyta</taxon>
        <taxon>Spermatophyta</taxon>
        <taxon>Magnoliopsida</taxon>
        <taxon>eudicotyledons</taxon>
        <taxon>Gunneridae</taxon>
        <taxon>Pentapetalae</taxon>
        <taxon>asterids</taxon>
        <taxon>lamiids</taxon>
        <taxon>Gentianales</taxon>
        <taxon>Rubiaceae</taxon>
        <taxon>Ixoroideae</taxon>
        <taxon>Gardenieae complex</taxon>
        <taxon>Bertiereae - Coffeeae clade</taxon>
        <taxon>Coffeeae</taxon>
        <taxon>Coffea</taxon>
    </lineage>
</organism>
<evidence type="ECO:0000256" key="1">
    <source>
        <dbReference type="SAM" id="SignalP"/>
    </source>
</evidence>
<evidence type="ECO:0000313" key="2">
    <source>
        <dbReference type="EMBL" id="CDP18558.1"/>
    </source>
</evidence>
<evidence type="ECO:0000313" key="3">
    <source>
        <dbReference type="Proteomes" id="UP000295252"/>
    </source>
</evidence>
<gene>
    <name evidence="2" type="ORF">GSCOC_T00004218001</name>
</gene>
<feature type="signal peptide" evidence="1">
    <location>
        <begin position="1"/>
        <end position="24"/>
    </location>
</feature>
<keyword evidence="3" id="KW-1185">Reference proteome</keyword>
<dbReference type="Gramene" id="CDP18558">
    <property type="protein sequence ID" value="CDP18558"/>
    <property type="gene ID" value="GSCOC_T00004218001"/>
</dbReference>
<keyword evidence="1" id="KW-0732">Signal</keyword>
<dbReference type="AlphaFoldDB" id="A0A068VFU0"/>
<protein>
    <recommendedName>
        <fullName evidence="4">Secreted protein</fullName>
    </recommendedName>
</protein>
<feature type="chain" id="PRO_5001655843" description="Secreted protein" evidence="1">
    <location>
        <begin position="25"/>
        <end position="67"/>
    </location>
</feature>
<dbReference type="EMBL" id="HG739339">
    <property type="protein sequence ID" value="CDP18558.1"/>
    <property type="molecule type" value="Genomic_DNA"/>
</dbReference>
<sequence>MCLCAAPSLFFCFLFFSWYELKLCCEIACEKVWVSIHFLLEGTRGVEVEFFDIFILRRKAKWPLMFF</sequence>
<proteinExistence type="predicted"/>
<accession>A0A068VFU0</accession>
<name>A0A068VFU0_COFCA</name>
<dbReference type="InParanoid" id="A0A068VFU0"/>
<dbReference type="Proteomes" id="UP000295252">
    <property type="component" value="Chromosome III"/>
</dbReference>